<dbReference type="RefSeq" id="WP_203386359.1">
    <property type="nucleotide sequence ID" value="NZ_CP064781.1"/>
</dbReference>
<dbReference type="PROSITE" id="PS00087">
    <property type="entry name" value="SOD_CU_ZN_1"/>
    <property type="match status" value="1"/>
</dbReference>
<evidence type="ECO:0000313" key="6">
    <source>
        <dbReference type="Proteomes" id="UP000663444"/>
    </source>
</evidence>
<reference evidence="5" key="1">
    <citation type="submission" date="2020-11" db="EMBL/GenBank/DDBJ databases">
        <title>Azospira restricta DSM 18626 genome sequence.</title>
        <authorList>
            <person name="Moe W.M."/>
        </authorList>
    </citation>
    <scope>NUCLEOTIDE SEQUENCE</scope>
    <source>
        <strain evidence="5">DSM 18626</strain>
    </source>
</reference>
<dbReference type="EMBL" id="CP064781">
    <property type="protein sequence ID" value="QRJ62827.1"/>
    <property type="molecule type" value="Genomic_DNA"/>
</dbReference>
<dbReference type="GO" id="GO:0005507">
    <property type="term" value="F:copper ion binding"/>
    <property type="evidence" value="ECO:0007669"/>
    <property type="project" value="InterPro"/>
</dbReference>
<feature type="signal peptide" evidence="3">
    <location>
        <begin position="1"/>
        <end position="20"/>
    </location>
</feature>
<comment type="catalytic activity">
    <reaction evidence="2">
        <text>2 superoxide + 2 H(+) = H2O2 + O2</text>
        <dbReference type="Rhea" id="RHEA:20696"/>
        <dbReference type="ChEBI" id="CHEBI:15378"/>
        <dbReference type="ChEBI" id="CHEBI:15379"/>
        <dbReference type="ChEBI" id="CHEBI:16240"/>
        <dbReference type="ChEBI" id="CHEBI:18421"/>
        <dbReference type="EC" id="1.15.1.1"/>
    </reaction>
</comment>
<gene>
    <name evidence="5" type="ORF">IWH25_13780</name>
</gene>
<dbReference type="EC" id="1.15.1.1" evidence="2"/>
<keyword evidence="6" id="KW-1185">Reference proteome</keyword>
<dbReference type="SUPFAM" id="SSF49329">
    <property type="entry name" value="Cu,Zn superoxide dismutase-like"/>
    <property type="match status" value="1"/>
</dbReference>
<dbReference type="InterPro" id="IPR024134">
    <property type="entry name" value="SOD_Cu/Zn_/chaperone"/>
</dbReference>
<sequence length="174" mass="17315">MEKFLKIALLPLAAALAACATGPAPGPRAEATINPTQGNNASGYVSFRQDGAKLMVRADVSGLPPGAHGFHIHEKGDCSAADGSSAGGHFNPTAKAHGYPMHANHHAGDLPQLAANEKGNAWVEVTVDGLAVGGGGANDIVGKAVIVHAGPDDFSSQPAGNSGARVACGIIAAK</sequence>
<comment type="cofactor">
    <cofactor evidence="2">
        <name>Zn(2+)</name>
        <dbReference type="ChEBI" id="CHEBI:29105"/>
    </cofactor>
    <text evidence="2">Binds 1 zinc ion per subunit.</text>
</comment>
<dbReference type="Pfam" id="PF00080">
    <property type="entry name" value="Sod_Cu"/>
    <property type="match status" value="1"/>
</dbReference>
<comment type="cofactor">
    <cofactor evidence="2">
        <name>Cu cation</name>
        <dbReference type="ChEBI" id="CHEBI:23378"/>
    </cofactor>
    <text evidence="2">Binds 1 copper ion per subunit.</text>
</comment>
<dbReference type="Proteomes" id="UP000663444">
    <property type="component" value="Chromosome"/>
</dbReference>
<keyword evidence="2" id="KW-0560">Oxidoreductase</keyword>
<dbReference type="KEGG" id="ares:IWH25_13780"/>
<dbReference type="PROSITE" id="PS00332">
    <property type="entry name" value="SOD_CU_ZN_2"/>
    <property type="match status" value="1"/>
</dbReference>
<keyword evidence="2" id="KW-0186">Copper</keyword>
<feature type="domain" description="Superoxide dismutase copper/zinc binding" evidence="4">
    <location>
        <begin position="42"/>
        <end position="171"/>
    </location>
</feature>
<dbReference type="AlphaFoldDB" id="A0A974SMV3"/>
<evidence type="ECO:0000256" key="1">
    <source>
        <dbReference type="ARBA" id="ARBA00010457"/>
    </source>
</evidence>
<proteinExistence type="inferred from homology"/>
<comment type="similarity">
    <text evidence="1 2">Belongs to the Cu-Zn superoxide dismutase family.</text>
</comment>
<dbReference type="InterPro" id="IPR001424">
    <property type="entry name" value="SOD_Cu_Zn_dom"/>
</dbReference>
<evidence type="ECO:0000256" key="2">
    <source>
        <dbReference type="RuleBase" id="RU000393"/>
    </source>
</evidence>
<dbReference type="InterPro" id="IPR036423">
    <property type="entry name" value="SOD-like_Cu/Zn_dom_sf"/>
</dbReference>
<evidence type="ECO:0000259" key="4">
    <source>
        <dbReference type="Pfam" id="PF00080"/>
    </source>
</evidence>
<name>A0A974SMV3_9RHOO</name>
<dbReference type="GO" id="GO:0004784">
    <property type="term" value="F:superoxide dismutase activity"/>
    <property type="evidence" value="ECO:0007669"/>
    <property type="project" value="UniProtKB-EC"/>
</dbReference>
<evidence type="ECO:0000256" key="3">
    <source>
        <dbReference type="SAM" id="SignalP"/>
    </source>
</evidence>
<dbReference type="PROSITE" id="PS51257">
    <property type="entry name" value="PROKAR_LIPOPROTEIN"/>
    <property type="match status" value="1"/>
</dbReference>
<keyword evidence="2" id="KW-0862">Zinc</keyword>
<dbReference type="CDD" id="cd00305">
    <property type="entry name" value="Cu-Zn_Superoxide_Dismutase"/>
    <property type="match status" value="1"/>
</dbReference>
<comment type="function">
    <text evidence="2">Destroys radicals which are normally produced within the cells and which are toxic to biological systems.</text>
</comment>
<feature type="chain" id="PRO_5037974484" description="Superoxide dismutase [Cu-Zn]" evidence="3">
    <location>
        <begin position="21"/>
        <end position="174"/>
    </location>
</feature>
<accession>A0A974SMV3</accession>
<evidence type="ECO:0000313" key="5">
    <source>
        <dbReference type="EMBL" id="QRJ62827.1"/>
    </source>
</evidence>
<dbReference type="PANTHER" id="PTHR10003">
    <property type="entry name" value="SUPEROXIDE DISMUTASE CU-ZN -RELATED"/>
    <property type="match status" value="1"/>
</dbReference>
<dbReference type="PRINTS" id="PR00068">
    <property type="entry name" value="CUZNDISMTASE"/>
</dbReference>
<dbReference type="InterPro" id="IPR018152">
    <property type="entry name" value="SOD_Cu/Zn_BS"/>
</dbReference>
<keyword evidence="3" id="KW-0732">Signal</keyword>
<dbReference type="Gene3D" id="2.60.40.200">
    <property type="entry name" value="Superoxide dismutase, copper/zinc binding domain"/>
    <property type="match status" value="1"/>
</dbReference>
<organism evidence="5 6">
    <name type="scientific">Azospira restricta</name>
    <dbReference type="NCBI Taxonomy" id="404405"/>
    <lineage>
        <taxon>Bacteria</taxon>
        <taxon>Pseudomonadati</taxon>
        <taxon>Pseudomonadota</taxon>
        <taxon>Betaproteobacteria</taxon>
        <taxon>Rhodocyclales</taxon>
        <taxon>Rhodocyclaceae</taxon>
        <taxon>Azospira</taxon>
    </lineage>
</organism>
<protein>
    <recommendedName>
        <fullName evidence="2">Superoxide dismutase [Cu-Zn]</fullName>
        <ecNumber evidence="2">1.15.1.1</ecNumber>
    </recommendedName>
</protein>
<keyword evidence="2" id="KW-0479">Metal-binding</keyword>